<proteinExistence type="predicted"/>
<sequence length="151" mass="17290">MELSFAIARSKDKQCGLCMGTVLGKQPTASRDLVFSSIAPNASVSHVFENGGHQNRAGRVSIQLKCFYLHMNPDGTKAEPKARRRRQRRNAVVSLDYQERMTFRVFFQERQERLQNLLLMLKDGIASLLINLNFFSDSEKESDDEDVFLLF</sequence>
<dbReference type="EMBL" id="CP111025">
    <property type="protein sequence ID" value="WAR26898.1"/>
    <property type="molecule type" value="Genomic_DNA"/>
</dbReference>
<name>A0ABY7FXG0_MYAAR</name>
<protein>
    <submittedName>
        <fullName evidence="1">Uncharacterized protein</fullName>
    </submittedName>
</protein>
<keyword evidence="2" id="KW-1185">Reference proteome</keyword>
<dbReference type="Proteomes" id="UP001164746">
    <property type="component" value="Chromosome 14"/>
</dbReference>
<evidence type="ECO:0000313" key="2">
    <source>
        <dbReference type="Proteomes" id="UP001164746"/>
    </source>
</evidence>
<gene>
    <name evidence="1" type="ORF">MAR_012602</name>
</gene>
<evidence type="ECO:0000313" key="1">
    <source>
        <dbReference type="EMBL" id="WAR26898.1"/>
    </source>
</evidence>
<organism evidence="1 2">
    <name type="scientific">Mya arenaria</name>
    <name type="common">Soft-shell clam</name>
    <dbReference type="NCBI Taxonomy" id="6604"/>
    <lineage>
        <taxon>Eukaryota</taxon>
        <taxon>Metazoa</taxon>
        <taxon>Spiralia</taxon>
        <taxon>Lophotrochozoa</taxon>
        <taxon>Mollusca</taxon>
        <taxon>Bivalvia</taxon>
        <taxon>Autobranchia</taxon>
        <taxon>Heteroconchia</taxon>
        <taxon>Euheterodonta</taxon>
        <taxon>Imparidentia</taxon>
        <taxon>Neoheterodontei</taxon>
        <taxon>Myida</taxon>
        <taxon>Myoidea</taxon>
        <taxon>Myidae</taxon>
        <taxon>Mya</taxon>
    </lineage>
</organism>
<reference evidence="1" key="1">
    <citation type="submission" date="2022-11" db="EMBL/GenBank/DDBJ databases">
        <title>Centuries of genome instability and evolution in soft-shell clam transmissible cancer (bioRxiv).</title>
        <authorList>
            <person name="Hart S.F.M."/>
            <person name="Yonemitsu M.A."/>
            <person name="Giersch R.M."/>
            <person name="Beal B.F."/>
            <person name="Arriagada G."/>
            <person name="Davis B.W."/>
            <person name="Ostrander E.A."/>
            <person name="Goff S.P."/>
            <person name="Metzger M.J."/>
        </authorList>
    </citation>
    <scope>NUCLEOTIDE SEQUENCE</scope>
    <source>
        <strain evidence="1">MELC-2E11</strain>
        <tissue evidence="1">Siphon/mantle</tissue>
    </source>
</reference>
<accession>A0ABY7FXG0</accession>